<dbReference type="InterPro" id="IPR003439">
    <property type="entry name" value="ABC_transporter-like_ATP-bd"/>
</dbReference>
<dbReference type="FunFam" id="3.40.50.300:FF:000016">
    <property type="entry name" value="Oligopeptide ABC transporter ATP-binding component"/>
    <property type="match status" value="2"/>
</dbReference>
<keyword evidence="8" id="KW-1185">Reference proteome</keyword>
<dbReference type="InterPro" id="IPR013563">
    <property type="entry name" value="Oligopep_ABC_C"/>
</dbReference>
<dbReference type="NCBIfam" id="NF007739">
    <property type="entry name" value="PRK10419.1"/>
    <property type="match status" value="2"/>
</dbReference>
<dbReference type="HOGENOM" id="CLU_000604_86_2_11"/>
<reference evidence="7 8" key="1">
    <citation type="submission" date="2014-02" db="EMBL/GenBank/DDBJ databases">
        <title>Genome sequence of Brachybacterium phenoliresistens strain W13A50.</title>
        <authorList>
            <person name="Wang X."/>
        </authorList>
    </citation>
    <scope>NUCLEOTIDE SEQUENCE [LARGE SCALE GENOMIC DNA]</scope>
    <source>
        <strain evidence="7 8">W13A50</strain>
    </source>
</reference>
<evidence type="ECO:0000313" key="7">
    <source>
        <dbReference type="EMBL" id="EWS80027.1"/>
    </source>
</evidence>
<dbReference type="SUPFAM" id="SSF52540">
    <property type="entry name" value="P-loop containing nucleoside triphosphate hydrolases"/>
    <property type="match status" value="2"/>
</dbReference>
<dbReference type="Gene3D" id="3.40.50.300">
    <property type="entry name" value="P-loop containing nucleotide triphosphate hydrolases"/>
    <property type="match status" value="2"/>
</dbReference>
<keyword evidence="3" id="KW-0547">Nucleotide-binding</keyword>
<feature type="compositionally biased region" description="Low complexity" evidence="5">
    <location>
        <begin position="398"/>
        <end position="410"/>
    </location>
</feature>
<dbReference type="RefSeq" id="WP_038373960.1">
    <property type="nucleotide sequence ID" value="NZ_KK070003.1"/>
</dbReference>
<dbReference type="GO" id="GO:0055085">
    <property type="term" value="P:transmembrane transport"/>
    <property type="evidence" value="ECO:0007669"/>
    <property type="project" value="UniProtKB-ARBA"/>
</dbReference>
<evidence type="ECO:0000256" key="5">
    <source>
        <dbReference type="SAM" id="MobiDB-lite"/>
    </source>
</evidence>
<feature type="compositionally biased region" description="Basic and acidic residues" evidence="5">
    <location>
        <begin position="370"/>
        <end position="386"/>
    </location>
</feature>
<evidence type="ECO:0000256" key="3">
    <source>
        <dbReference type="ARBA" id="ARBA00022741"/>
    </source>
</evidence>
<dbReference type="PANTHER" id="PTHR43776:SF7">
    <property type="entry name" value="D,D-DIPEPTIDE TRANSPORT ATP-BINDING PROTEIN DDPF-RELATED"/>
    <property type="match status" value="1"/>
</dbReference>
<dbReference type="InterPro" id="IPR017871">
    <property type="entry name" value="ABC_transporter-like_CS"/>
</dbReference>
<protein>
    <submittedName>
        <fullName evidence="7">ABC transporter ATP-binding protein</fullName>
    </submittedName>
</protein>
<evidence type="ECO:0000259" key="6">
    <source>
        <dbReference type="PROSITE" id="PS50893"/>
    </source>
</evidence>
<dbReference type="SMART" id="SM00382">
    <property type="entry name" value="AAA"/>
    <property type="match status" value="2"/>
</dbReference>
<dbReference type="STRING" id="396014.BF93_08225"/>
<evidence type="ECO:0000256" key="2">
    <source>
        <dbReference type="ARBA" id="ARBA00022448"/>
    </source>
</evidence>
<keyword evidence="2" id="KW-0813">Transport</keyword>
<dbReference type="NCBIfam" id="NF008453">
    <property type="entry name" value="PRK11308.1"/>
    <property type="match status" value="2"/>
</dbReference>
<feature type="region of interest" description="Disordered" evidence="5">
    <location>
        <begin position="353"/>
        <end position="410"/>
    </location>
</feature>
<dbReference type="GO" id="GO:0005524">
    <property type="term" value="F:ATP binding"/>
    <property type="evidence" value="ECO:0007669"/>
    <property type="project" value="UniProtKB-KW"/>
</dbReference>
<dbReference type="AlphaFoldDB" id="Z9JQN0"/>
<dbReference type="PATRIC" id="fig|396014.3.peg.3148"/>
<dbReference type="NCBIfam" id="TIGR01727">
    <property type="entry name" value="oligo_HPY"/>
    <property type="match status" value="2"/>
</dbReference>
<evidence type="ECO:0000313" key="8">
    <source>
        <dbReference type="Proteomes" id="UP000023067"/>
    </source>
</evidence>
<dbReference type="OrthoDB" id="4008250at2"/>
<feature type="domain" description="ABC transporter" evidence="6">
    <location>
        <begin position="22"/>
        <end position="281"/>
    </location>
</feature>
<accession>Z9JQN0</accession>
<dbReference type="PANTHER" id="PTHR43776">
    <property type="entry name" value="TRANSPORT ATP-BINDING PROTEIN"/>
    <property type="match status" value="1"/>
</dbReference>
<dbReference type="PROSITE" id="PS50893">
    <property type="entry name" value="ABC_TRANSPORTER_2"/>
    <property type="match status" value="2"/>
</dbReference>
<comment type="similarity">
    <text evidence="1">Belongs to the ABC transporter superfamily.</text>
</comment>
<keyword evidence="4 7" id="KW-0067">ATP-binding</keyword>
<sequence>MPPTLTRTEPDSRPAGTAQPLLRISGLRTHFDTKEGLVKAVDGVDLEIPRGKTVCVVGESGCGKSMTSRSILQLIERPGRIVGGSIEWRPEAGSDEVIEVTSLRPKDPRLTRLRGGEIGMIFQEPLASLSPMYTVGDQLGEALRIHRGLTKAQARERAIEMLRTVGLPKPEQRVDAYPFQLSGGMCQRVMIAIALSCEPKLLIADEPTTALDVTTQARILDLLSDLQDASGMSMLFITHDMGVVAEIADEVTVMYLGRVAEHGTVEQIFTAPKHPYTRALLESIPTGRGEGERGRLRAIRGMIPHPQNRPAGCPFHNRCEFAMPGLCDQEQPQRSAFDEDHFAHCHLYDAQGRGIHPGAAEPVPLGMPDVPRREEDASQDDPERLPKWRVRRREQPTSSVAAGSVAASGTTDAAAASDASVADYATAAPETATDAEPLMRIRGLTKHFPIRSGPFRRESGAVHAVDGISLDIRSGETLGLVGESGCGKSTLGRTIARILDPTSGSLEYRRRDGKTVDVAGITGPELLQYRRDVRVIFQDPFSSLNPRMNLEQLVGEPLRNHGMAKGSELRDRVAEMLRTVGLRPDYLKRYPHAFSGGERQRINIARALITQPRLVIADEAVSALDVSVRAQILNLLDDLQEQFDLTYLFISHDLSVVEHISDRVAVMYLGRIAEQAATADLYDTPQHPYTEALLHAVPLPDPALRGVHQGFAIADDLPDPSNPPSGCPFSTRCPYVREDRCRTDVPSLRRAEAPGHSVACHFAHEMDLVGVGEKR</sequence>
<dbReference type="CDD" id="cd03257">
    <property type="entry name" value="ABC_NikE_OppD_transporters"/>
    <property type="match status" value="2"/>
</dbReference>
<name>Z9JQN0_9MICO</name>
<dbReference type="EMBL" id="JDYK01000020">
    <property type="protein sequence ID" value="EWS80027.1"/>
    <property type="molecule type" value="Genomic_DNA"/>
</dbReference>
<dbReference type="eggNOG" id="COG4172">
    <property type="taxonomic scope" value="Bacteria"/>
</dbReference>
<dbReference type="GO" id="GO:0015833">
    <property type="term" value="P:peptide transport"/>
    <property type="evidence" value="ECO:0007669"/>
    <property type="project" value="InterPro"/>
</dbReference>
<dbReference type="InterPro" id="IPR003593">
    <property type="entry name" value="AAA+_ATPase"/>
</dbReference>
<comment type="caution">
    <text evidence="7">The sequence shown here is derived from an EMBL/GenBank/DDBJ whole genome shotgun (WGS) entry which is preliminary data.</text>
</comment>
<organism evidence="7 8">
    <name type="scientific">Brachybacterium phenoliresistens</name>
    <dbReference type="NCBI Taxonomy" id="396014"/>
    <lineage>
        <taxon>Bacteria</taxon>
        <taxon>Bacillati</taxon>
        <taxon>Actinomycetota</taxon>
        <taxon>Actinomycetes</taxon>
        <taxon>Micrococcales</taxon>
        <taxon>Dermabacteraceae</taxon>
        <taxon>Brachybacterium</taxon>
    </lineage>
</organism>
<evidence type="ECO:0000256" key="1">
    <source>
        <dbReference type="ARBA" id="ARBA00005417"/>
    </source>
</evidence>
<feature type="domain" description="ABC transporter" evidence="6">
    <location>
        <begin position="439"/>
        <end position="694"/>
    </location>
</feature>
<dbReference type="InterPro" id="IPR027417">
    <property type="entry name" value="P-loop_NTPase"/>
</dbReference>
<dbReference type="Pfam" id="PF08352">
    <property type="entry name" value="oligo_HPY"/>
    <property type="match status" value="2"/>
</dbReference>
<dbReference type="Proteomes" id="UP000023067">
    <property type="component" value="Unassembled WGS sequence"/>
</dbReference>
<dbReference type="Pfam" id="PF00005">
    <property type="entry name" value="ABC_tran"/>
    <property type="match status" value="2"/>
</dbReference>
<gene>
    <name evidence="7" type="ORF">BF93_08225</name>
</gene>
<proteinExistence type="inferred from homology"/>
<evidence type="ECO:0000256" key="4">
    <source>
        <dbReference type="ARBA" id="ARBA00022840"/>
    </source>
</evidence>
<dbReference type="InterPro" id="IPR050319">
    <property type="entry name" value="ABC_transp_ATP-bind"/>
</dbReference>
<dbReference type="GO" id="GO:0016887">
    <property type="term" value="F:ATP hydrolysis activity"/>
    <property type="evidence" value="ECO:0007669"/>
    <property type="project" value="InterPro"/>
</dbReference>
<dbReference type="PROSITE" id="PS00211">
    <property type="entry name" value="ABC_TRANSPORTER_1"/>
    <property type="match status" value="2"/>
</dbReference>